<reference evidence="2 3" key="1">
    <citation type="submission" date="2019-02" db="EMBL/GenBank/DDBJ databases">
        <title>Deep-cultivation of Planctomycetes and their phenomic and genomic characterization uncovers novel biology.</title>
        <authorList>
            <person name="Wiegand S."/>
            <person name="Jogler M."/>
            <person name="Boedeker C."/>
            <person name="Pinto D."/>
            <person name="Vollmers J."/>
            <person name="Rivas-Marin E."/>
            <person name="Kohn T."/>
            <person name="Peeters S.H."/>
            <person name="Heuer A."/>
            <person name="Rast P."/>
            <person name="Oberbeckmann S."/>
            <person name="Bunk B."/>
            <person name="Jeske O."/>
            <person name="Meyerdierks A."/>
            <person name="Storesund J.E."/>
            <person name="Kallscheuer N."/>
            <person name="Luecker S."/>
            <person name="Lage O.M."/>
            <person name="Pohl T."/>
            <person name="Merkel B.J."/>
            <person name="Hornburger P."/>
            <person name="Mueller R.-W."/>
            <person name="Bruemmer F."/>
            <person name="Labrenz M."/>
            <person name="Spormann A.M."/>
            <person name="Op Den Camp H."/>
            <person name="Overmann J."/>
            <person name="Amann R."/>
            <person name="Jetten M.S.M."/>
            <person name="Mascher T."/>
            <person name="Medema M.H."/>
            <person name="Devos D.P."/>
            <person name="Kaster A.-K."/>
            <person name="Ovreas L."/>
            <person name="Rohde M."/>
            <person name="Galperin M.Y."/>
            <person name="Jogler C."/>
        </authorList>
    </citation>
    <scope>NUCLEOTIDE SEQUENCE [LARGE SCALE GENOMIC DNA]</scope>
    <source>
        <strain evidence="2 3">Q31b</strain>
    </source>
</reference>
<gene>
    <name evidence="2" type="primary">noeI_2</name>
    <name evidence="2" type="ORF">Q31b_27430</name>
</gene>
<dbReference type="PANTHER" id="PTHR36973">
    <property type="entry name" value="SLL1456 PROTEIN-RELATED"/>
    <property type="match status" value="1"/>
</dbReference>
<keyword evidence="2" id="KW-0808">Transferase</keyword>
<evidence type="ECO:0000313" key="2">
    <source>
        <dbReference type="EMBL" id="TWU41304.1"/>
    </source>
</evidence>
<proteinExistence type="predicted"/>
<accession>A0A5C6DYK4</accession>
<dbReference type="Gene3D" id="3.40.50.150">
    <property type="entry name" value="Vaccinia Virus protein VP39"/>
    <property type="match status" value="1"/>
</dbReference>
<dbReference type="OrthoDB" id="277387at2"/>
<feature type="domain" description="Methyltransferase FkbM" evidence="1">
    <location>
        <begin position="47"/>
        <end position="212"/>
    </location>
</feature>
<dbReference type="PANTHER" id="PTHR36973:SF4">
    <property type="entry name" value="NODULATION PROTEIN"/>
    <property type="match status" value="1"/>
</dbReference>
<dbReference type="GO" id="GO:0008171">
    <property type="term" value="F:O-methyltransferase activity"/>
    <property type="evidence" value="ECO:0007669"/>
    <property type="project" value="TreeGrafter"/>
</dbReference>
<name>A0A5C6DYK4_9BACT</name>
<comment type="caution">
    <text evidence="2">The sequence shown here is derived from an EMBL/GenBank/DDBJ whole genome shotgun (WGS) entry which is preliminary data.</text>
</comment>
<dbReference type="InterPro" id="IPR006342">
    <property type="entry name" value="FkbM_mtfrase"/>
</dbReference>
<dbReference type="SUPFAM" id="SSF53335">
    <property type="entry name" value="S-adenosyl-L-methionine-dependent methyltransferases"/>
    <property type="match status" value="1"/>
</dbReference>
<organism evidence="2 3">
    <name type="scientific">Novipirellula aureliae</name>
    <dbReference type="NCBI Taxonomy" id="2527966"/>
    <lineage>
        <taxon>Bacteria</taxon>
        <taxon>Pseudomonadati</taxon>
        <taxon>Planctomycetota</taxon>
        <taxon>Planctomycetia</taxon>
        <taxon>Pirellulales</taxon>
        <taxon>Pirellulaceae</taxon>
        <taxon>Novipirellula</taxon>
    </lineage>
</organism>
<dbReference type="RefSeq" id="WP_146600146.1">
    <property type="nucleotide sequence ID" value="NZ_SJPY01000004.1"/>
</dbReference>
<dbReference type="EMBL" id="SJPY01000004">
    <property type="protein sequence ID" value="TWU41304.1"/>
    <property type="molecule type" value="Genomic_DNA"/>
</dbReference>
<dbReference type="NCBIfam" id="TIGR01444">
    <property type="entry name" value="fkbM_fam"/>
    <property type="match status" value="1"/>
</dbReference>
<evidence type="ECO:0000313" key="3">
    <source>
        <dbReference type="Proteomes" id="UP000315471"/>
    </source>
</evidence>
<protein>
    <submittedName>
        <fullName evidence="2">2-O-methyltransferase NoeI</fullName>
        <ecNumber evidence="2">2.1.1.-</ecNumber>
    </submittedName>
</protein>
<keyword evidence="3" id="KW-1185">Reference proteome</keyword>
<dbReference type="Proteomes" id="UP000315471">
    <property type="component" value="Unassembled WGS sequence"/>
</dbReference>
<dbReference type="InterPro" id="IPR029063">
    <property type="entry name" value="SAM-dependent_MTases_sf"/>
</dbReference>
<evidence type="ECO:0000259" key="1">
    <source>
        <dbReference type="Pfam" id="PF05050"/>
    </source>
</evidence>
<dbReference type="GO" id="GO:0032259">
    <property type="term" value="P:methylation"/>
    <property type="evidence" value="ECO:0007669"/>
    <property type="project" value="UniProtKB-KW"/>
</dbReference>
<keyword evidence="2" id="KW-0489">Methyltransferase</keyword>
<sequence length="243" mass="27584">MIQCLKKRFNPRPVAPPTESECHIRRDWLLDTKRLLGGCCNGIVIDGGAFKGDVADRMSRVFSNQQIHAFEPNGELFESMKSRFADNQRIVCHHAALSSQEGTATFHVTARPDCASLYQPGQPAKQWHPEAMGFDRNEEVETVRMDTLFSGQSIDLMKLDLQGYELEALRGAGSVLKQTKVIVAEVSFVEFYSGQPLFCQVSEYLRQHHFRLFYLSDVWLRPEGQITQADAMFVNEKHFPSIA</sequence>
<dbReference type="InterPro" id="IPR053188">
    <property type="entry name" value="FkbM_Methyltransferase"/>
</dbReference>
<dbReference type="AlphaFoldDB" id="A0A5C6DYK4"/>
<dbReference type="EC" id="2.1.1.-" evidence="2"/>
<dbReference type="Pfam" id="PF05050">
    <property type="entry name" value="Methyltransf_21"/>
    <property type="match status" value="1"/>
</dbReference>